<evidence type="ECO:0000256" key="1">
    <source>
        <dbReference type="ARBA" id="ARBA00004127"/>
    </source>
</evidence>
<dbReference type="Pfam" id="PF06803">
    <property type="entry name" value="DUF1232"/>
    <property type="match status" value="1"/>
</dbReference>
<evidence type="ECO:0000256" key="5">
    <source>
        <dbReference type="SAM" id="MobiDB-lite"/>
    </source>
</evidence>
<evidence type="ECO:0000259" key="7">
    <source>
        <dbReference type="Pfam" id="PF06803"/>
    </source>
</evidence>
<feature type="region of interest" description="Disordered" evidence="5">
    <location>
        <begin position="1"/>
        <end position="40"/>
    </location>
</feature>
<dbReference type="InterPro" id="IPR010652">
    <property type="entry name" value="DUF1232"/>
</dbReference>
<feature type="transmembrane region" description="Helical" evidence="6">
    <location>
        <begin position="165"/>
        <end position="187"/>
    </location>
</feature>
<evidence type="ECO:0000256" key="6">
    <source>
        <dbReference type="SAM" id="Phobius"/>
    </source>
</evidence>
<protein>
    <recommendedName>
        <fullName evidence="7">DUF1232 domain-containing protein</fullName>
    </recommendedName>
</protein>
<dbReference type="GO" id="GO:0012505">
    <property type="term" value="C:endomembrane system"/>
    <property type="evidence" value="ECO:0007669"/>
    <property type="project" value="UniProtKB-SubCell"/>
</dbReference>
<dbReference type="Proteomes" id="UP001489004">
    <property type="component" value="Unassembled WGS sequence"/>
</dbReference>
<reference evidence="8 9" key="1">
    <citation type="journal article" date="2024" name="Nat. Commun.">
        <title>Phylogenomics reveals the evolutionary origins of lichenization in chlorophyte algae.</title>
        <authorList>
            <person name="Puginier C."/>
            <person name="Libourel C."/>
            <person name="Otte J."/>
            <person name="Skaloud P."/>
            <person name="Haon M."/>
            <person name="Grisel S."/>
            <person name="Petersen M."/>
            <person name="Berrin J.G."/>
            <person name="Delaux P.M."/>
            <person name="Dal Grande F."/>
            <person name="Keller J."/>
        </authorList>
    </citation>
    <scope>NUCLEOTIDE SEQUENCE [LARGE SCALE GENOMIC DNA]</scope>
    <source>
        <strain evidence="8 9">SAG 2043</strain>
    </source>
</reference>
<organism evidence="8 9">
    <name type="scientific">[Myrmecia] bisecta</name>
    <dbReference type="NCBI Taxonomy" id="41462"/>
    <lineage>
        <taxon>Eukaryota</taxon>
        <taxon>Viridiplantae</taxon>
        <taxon>Chlorophyta</taxon>
        <taxon>core chlorophytes</taxon>
        <taxon>Trebouxiophyceae</taxon>
        <taxon>Trebouxiales</taxon>
        <taxon>Trebouxiaceae</taxon>
        <taxon>Myrmecia</taxon>
    </lineage>
</organism>
<sequence>MGSLRAVFAEPSDVAGGSSGQTKQAQLAQHADRPAGSKQYADVACAPTQEEVEAGVAGEPDPPEGWYATLKRHAKALKRSVLALYYATQDPDVGWLPKFLAMFALAYALSPMDLIPDFIPVLGLLDDLLLLPGLIWLAIRLIPDEAWQRAKARADTEPVRLRENWVAAALMFALWDGLAVLLAHVITRKYGNRYWRHHDWIVMLIVGGTMALVEISWIIWRLWADHAGQQVKLTAEGPLAEPLLGEGRAAEENA</sequence>
<comment type="subcellular location">
    <subcellularLocation>
        <location evidence="1">Endomembrane system</location>
        <topology evidence="1">Multi-pass membrane protein</topology>
    </subcellularLocation>
</comment>
<dbReference type="EMBL" id="JALJOR010000002">
    <property type="protein sequence ID" value="KAK9823146.1"/>
    <property type="molecule type" value="Genomic_DNA"/>
</dbReference>
<evidence type="ECO:0000256" key="2">
    <source>
        <dbReference type="ARBA" id="ARBA00022692"/>
    </source>
</evidence>
<comment type="caution">
    <text evidence="8">The sequence shown here is derived from an EMBL/GenBank/DDBJ whole genome shotgun (WGS) entry which is preliminary data.</text>
</comment>
<name>A0AAW1QPV0_9CHLO</name>
<evidence type="ECO:0000313" key="9">
    <source>
        <dbReference type="Proteomes" id="UP001489004"/>
    </source>
</evidence>
<proteinExistence type="predicted"/>
<accession>A0AAW1QPV0</accession>
<evidence type="ECO:0000256" key="4">
    <source>
        <dbReference type="ARBA" id="ARBA00023136"/>
    </source>
</evidence>
<keyword evidence="4 6" id="KW-0472">Membrane</keyword>
<feature type="transmembrane region" description="Helical" evidence="6">
    <location>
        <begin position="199"/>
        <end position="220"/>
    </location>
</feature>
<keyword evidence="9" id="KW-1185">Reference proteome</keyword>
<dbReference type="AlphaFoldDB" id="A0AAW1QPV0"/>
<feature type="transmembrane region" description="Helical" evidence="6">
    <location>
        <begin position="121"/>
        <end position="139"/>
    </location>
</feature>
<feature type="domain" description="DUF1232" evidence="7">
    <location>
        <begin position="98"/>
        <end position="132"/>
    </location>
</feature>
<keyword evidence="2 6" id="KW-0812">Transmembrane</keyword>
<gene>
    <name evidence="8" type="ORF">WJX72_000606</name>
</gene>
<keyword evidence="3 6" id="KW-1133">Transmembrane helix</keyword>
<evidence type="ECO:0000256" key="3">
    <source>
        <dbReference type="ARBA" id="ARBA00022989"/>
    </source>
</evidence>
<evidence type="ECO:0000313" key="8">
    <source>
        <dbReference type="EMBL" id="KAK9823146.1"/>
    </source>
</evidence>